<proteinExistence type="predicted"/>
<keyword evidence="3" id="KW-1185">Reference proteome</keyword>
<comment type="caution">
    <text evidence="2">The sequence shown here is derived from an EMBL/GenBank/DDBJ whole genome shotgun (WGS) entry which is preliminary data.</text>
</comment>
<accession>A0ABQ1WG48</accession>
<gene>
    <name evidence="2" type="ORF">GCM10011323_35500</name>
</gene>
<name>A0ABQ1WG48_9BACT</name>
<reference evidence="3" key="1">
    <citation type="journal article" date="2019" name="Int. J. Syst. Evol. Microbiol.">
        <title>The Global Catalogue of Microorganisms (GCM) 10K type strain sequencing project: providing services to taxonomists for standard genome sequencing and annotation.</title>
        <authorList>
            <consortium name="The Broad Institute Genomics Platform"/>
            <consortium name="The Broad Institute Genome Sequencing Center for Infectious Disease"/>
            <person name="Wu L."/>
            <person name="Ma J."/>
        </authorList>
    </citation>
    <scope>NUCLEOTIDE SEQUENCE [LARGE SCALE GENOMIC DNA]</scope>
    <source>
        <strain evidence="3">CGMCC 1.12749</strain>
    </source>
</reference>
<organism evidence="2 3">
    <name type="scientific">Pontibacter amylolyticus</name>
    <dbReference type="NCBI Taxonomy" id="1424080"/>
    <lineage>
        <taxon>Bacteria</taxon>
        <taxon>Pseudomonadati</taxon>
        <taxon>Bacteroidota</taxon>
        <taxon>Cytophagia</taxon>
        <taxon>Cytophagales</taxon>
        <taxon>Hymenobacteraceae</taxon>
        <taxon>Pontibacter</taxon>
    </lineage>
</organism>
<feature type="signal peptide" evidence="1">
    <location>
        <begin position="1"/>
        <end position="19"/>
    </location>
</feature>
<dbReference type="PROSITE" id="PS51257">
    <property type="entry name" value="PROKAR_LIPOPROTEIN"/>
    <property type="match status" value="1"/>
</dbReference>
<evidence type="ECO:0000313" key="3">
    <source>
        <dbReference type="Proteomes" id="UP000634043"/>
    </source>
</evidence>
<dbReference type="RefSeq" id="WP_188502880.1">
    <property type="nucleotide sequence ID" value="NZ_BMFP01000008.1"/>
</dbReference>
<evidence type="ECO:0000313" key="2">
    <source>
        <dbReference type="EMBL" id="GGG28992.1"/>
    </source>
</evidence>
<evidence type="ECO:0000256" key="1">
    <source>
        <dbReference type="SAM" id="SignalP"/>
    </source>
</evidence>
<keyword evidence="1" id="KW-0732">Signal</keyword>
<feature type="chain" id="PRO_5047400702" description="GOLD domain-containing protein" evidence="1">
    <location>
        <begin position="20"/>
        <end position="132"/>
    </location>
</feature>
<dbReference type="EMBL" id="BMFP01000008">
    <property type="protein sequence ID" value="GGG28992.1"/>
    <property type="molecule type" value="Genomic_DNA"/>
</dbReference>
<dbReference type="Proteomes" id="UP000634043">
    <property type="component" value="Unassembled WGS sequence"/>
</dbReference>
<sequence length="132" mass="14318">MKRLLCLFALILVLTSGCSKEEAEPAVQERPAPIVRIDAPATAQAGETVTVDVYFQVNGGCGQFGSFDVSSSGKEMTIRVVAKYKGNMCTDDLPIRKATYTFRPTEAGTYTLKFRSTTQVGFIIATIEVNTP</sequence>
<evidence type="ECO:0008006" key="4">
    <source>
        <dbReference type="Google" id="ProtNLM"/>
    </source>
</evidence>
<protein>
    <recommendedName>
        <fullName evidence="4">GOLD domain-containing protein</fullName>
    </recommendedName>
</protein>